<sequence>MGEVRDVMLQYTMCTEREARKERVRQAEERGQMEEAAIHMVRASLTSPSANQIAPLERTPASQRLGPNPPLQDATTGVITMEPLSGPRERLPVSLRLGLSLQAEAQRRNENDT</sequence>
<organism evidence="2">
    <name type="scientific">Brassica oleracea</name>
    <name type="common">Wild cabbage</name>
    <dbReference type="NCBI Taxonomy" id="3712"/>
    <lineage>
        <taxon>Eukaryota</taxon>
        <taxon>Viridiplantae</taxon>
        <taxon>Streptophyta</taxon>
        <taxon>Embryophyta</taxon>
        <taxon>Tracheophyta</taxon>
        <taxon>Spermatophyta</taxon>
        <taxon>Magnoliopsida</taxon>
        <taxon>eudicotyledons</taxon>
        <taxon>Gunneridae</taxon>
        <taxon>Pentapetalae</taxon>
        <taxon>rosids</taxon>
        <taxon>malvids</taxon>
        <taxon>Brassicales</taxon>
        <taxon>Brassicaceae</taxon>
        <taxon>Brassiceae</taxon>
        <taxon>Brassica</taxon>
    </lineage>
</organism>
<dbReference type="EMBL" id="LR031880">
    <property type="protein sequence ID" value="VDD60460.1"/>
    <property type="molecule type" value="Genomic_DNA"/>
</dbReference>
<proteinExistence type="predicted"/>
<protein>
    <submittedName>
        <fullName evidence="2">Uncharacterized protein</fullName>
    </submittedName>
</protein>
<accession>A0A3P6G607</accession>
<evidence type="ECO:0000313" key="2">
    <source>
        <dbReference type="EMBL" id="VDD60460.1"/>
    </source>
</evidence>
<feature type="region of interest" description="Disordered" evidence="1">
    <location>
        <begin position="44"/>
        <end position="75"/>
    </location>
</feature>
<gene>
    <name evidence="2" type="ORF">BOLC6T35913H</name>
</gene>
<dbReference type="AlphaFoldDB" id="A0A3P6G607"/>
<reference evidence="2" key="1">
    <citation type="submission" date="2018-11" db="EMBL/GenBank/DDBJ databases">
        <authorList>
            <consortium name="Genoscope - CEA"/>
            <person name="William W."/>
        </authorList>
    </citation>
    <scope>NUCLEOTIDE SEQUENCE</scope>
</reference>
<name>A0A3P6G607_BRAOL</name>
<evidence type="ECO:0000256" key="1">
    <source>
        <dbReference type="SAM" id="MobiDB-lite"/>
    </source>
</evidence>